<keyword evidence="2" id="KW-1185">Reference proteome</keyword>
<name>A0A1C7MU48_GRIFR</name>
<evidence type="ECO:0000313" key="2">
    <source>
        <dbReference type="Proteomes" id="UP000092993"/>
    </source>
</evidence>
<sequence length="82" mass="9276">MPHADKSQFVQIDWADVADDGRVLQASASGRGPQSVTPLSSLHLALYRMTSLKRLRIFQCRQGLPINQQNIMDMHPARRLSF</sequence>
<dbReference type="OrthoDB" id="2951834at2759"/>
<proteinExistence type="predicted"/>
<dbReference type="Proteomes" id="UP000092993">
    <property type="component" value="Unassembled WGS sequence"/>
</dbReference>
<gene>
    <name evidence="1" type="ORF">A0H81_00939</name>
</gene>
<dbReference type="AlphaFoldDB" id="A0A1C7MU48"/>
<reference evidence="1 2" key="1">
    <citation type="submission" date="2016-03" db="EMBL/GenBank/DDBJ databases">
        <title>Whole genome sequencing of Grifola frondosa 9006-11.</title>
        <authorList>
            <person name="Min B."/>
            <person name="Park H."/>
            <person name="Kim J.-G."/>
            <person name="Cho H."/>
            <person name="Oh Y.-L."/>
            <person name="Kong W.-S."/>
            <person name="Choi I.-G."/>
        </authorList>
    </citation>
    <scope>NUCLEOTIDE SEQUENCE [LARGE SCALE GENOMIC DNA]</scope>
    <source>
        <strain evidence="1 2">9006-11</strain>
    </source>
</reference>
<comment type="caution">
    <text evidence="1">The sequence shown here is derived from an EMBL/GenBank/DDBJ whole genome shotgun (WGS) entry which is preliminary data.</text>
</comment>
<evidence type="ECO:0000313" key="1">
    <source>
        <dbReference type="EMBL" id="OBZ79999.1"/>
    </source>
</evidence>
<organism evidence="1 2">
    <name type="scientific">Grifola frondosa</name>
    <name type="common">Maitake</name>
    <name type="synonym">Polyporus frondosus</name>
    <dbReference type="NCBI Taxonomy" id="5627"/>
    <lineage>
        <taxon>Eukaryota</taxon>
        <taxon>Fungi</taxon>
        <taxon>Dikarya</taxon>
        <taxon>Basidiomycota</taxon>
        <taxon>Agaricomycotina</taxon>
        <taxon>Agaricomycetes</taxon>
        <taxon>Polyporales</taxon>
        <taxon>Grifolaceae</taxon>
        <taxon>Grifola</taxon>
    </lineage>
</organism>
<protein>
    <submittedName>
        <fullName evidence="1">Uncharacterized protein</fullName>
    </submittedName>
</protein>
<accession>A0A1C7MU48</accession>
<dbReference type="EMBL" id="LUGG01000001">
    <property type="protein sequence ID" value="OBZ79999.1"/>
    <property type="molecule type" value="Genomic_DNA"/>
</dbReference>